<comment type="caution">
    <text evidence="2">The sequence shown here is derived from an EMBL/GenBank/DDBJ whole genome shotgun (WGS) entry which is preliminary data.</text>
</comment>
<dbReference type="Gene3D" id="3.40.50.300">
    <property type="entry name" value="P-loop containing nucleotide triphosphate hydrolases"/>
    <property type="match status" value="1"/>
</dbReference>
<dbReference type="InterPro" id="IPR027417">
    <property type="entry name" value="P-loop_NTPase"/>
</dbReference>
<dbReference type="Proteomes" id="UP001183176">
    <property type="component" value="Unassembled WGS sequence"/>
</dbReference>
<feature type="domain" description="AAA" evidence="1">
    <location>
        <begin position="7"/>
        <end position="184"/>
    </location>
</feature>
<dbReference type="Pfam" id="PF13614">
    <property type="entry name" value="AAA_31"/>
    <property type="match status" value="1"/>
</dbReference>
<organism evidence="2 3">
    <name type="scientific">Jatrophihabitans lederbergiae</name>
    <dbReference type="NCBI Taxonomy" id="3075547"/>
    <lineage>
        <taxon>Bacteria</taxon>
        <taxon>Bacillati</taxon>
        <taxon>Actinomycetota</taxon>
        <taxon>Actinomycetes</taxon>
        <taxon>Jatrophihabitantales</taxon>
        <taxon>Jatrophihabitantaceae</taxon>
        <taxon>Jatrophihabitans</taxon>
    </lineage>
</organism>
<dbReference type="RefSeq" id="WP_311423646.1">
    <property type="nucleotide sequence ID" value="NZ_JAVREH010000018.1"/>
</dbReference>
<evidence type="ECO:0000313" key="3">
    <source>
        <dbReference type="Proteomes" id="UP001183176"/>
    </source>
</evidence>
<dbReference type="EMBL" id="JAVREH010000018">
    <property type="protein sequence ID" value="MDT0262498.1"/>
    <property type="molecule type" value="Genomic_DNA"/>
</dbReference>
<accession>A0ABU2JCQ2</accession>
<gene>
    <name evidence="2" type="ORF">RM423_13965</name>
</gene>
<dbReference type="CDD" id="cd02042">
    <property type="entry name" value="ParAB_family"/>
    <property type="match status" value="1"/>
</dbReference>
<dbReference type="PANTHER" id="PTHR13696">
    <property type="entry name" value="P-LOOP CONTAINING NUCLEOSIDE TRIPHOSPHATE HYDROLASE"/>
    <property type="match status" value="1"/>
</dbReference>
<sequence>MPMYVVTPGQQKGGVGKTTVTANLAVIAGETGLRTLAVDLDPQSHLTFSFGQETPPQGFSVGELLNDSVSPKPSFREVVLRSVAPSVDLLPGDERALVRAEHDIALDALTGMTRLRKLLDSVKDDYDICFIDTPPKVEGLAVVAMVASDGIIIITEPQTLAYTSTTVYAAKVAQVRNSLNPNLKTLGVLLNKSGDGEEARFILDKLRETGLHIFKTAIPVNRYASKASLGGVPTALIDRNRDIGRIYRAVGDELADLLRGITDEADLEVASR</sequence>
<keyword evidence="3" id="KW-1185">Reference proteome</keyword>
<dbReference type="InterPro" id="IPR050678">
    <property type="entry name" value="DNA_Partitioning_ATPase"/>
</dbReference>
<proteinExistence type="predicted"/>
<dbReference type="InterPro" id="IPR025669">
    <property type="entry name" value="AAA_dom"/>
</dbReference>
<evidence type="ECO:0000259" key="1">
    <source>
        <dbReference type="Pfam" id="PF13614"/>
    </source>
</evidence>
<protein>
    <submittedName>
        <fullName evidence="2">ParA family protein</fullName>
    </submittedName>
</protein>
<evidence type="ECO:0000313" key="2">
    <source>
        <dbReference type="EMBL" id="MDT0262498.1"/>
    </source>
</evidence>
<dbReference type="PANTHER" id="PTHR13696:SF99">
    <property type="entry name" value="COBYRINIC ACID AC-DIAMIDE SYNTHASE"/>
    <property type="match status" value="1"/>
</dbReference>
<dbReference type="SUPFAM" id="SSF52540">
    <property type="entry name" value="P-loop containing nucleoside triphosphate hydrolases"/>
    <property type="match status" value="1"/>
</dbReference>
<reference evidence="3" key="1">
    <citation type="submission" date="2023-07" db="EMBL/GenBank/DDBJ databases">
        <title>30 novel species of actinomycetes from the DSMZ collection.</title>
        <authorList>
            <person name="Nouioui I."/>
        </authorList>
    </citation>
    <scope>NUCLEOTIDE SEQUENCE [LARGE SCALE GENOMIC DNA]</scope>
    <source>
        <strain evidence="3">DSM 44399</strain>
    </source>
</reference>
<name>A0ABU2JCQ2_9ACTN</name>